<dbReference type="GO" id="GO:0016320">
    <property type="term" value="P:endoplasmic reticulum membrane fusion"/>
    <property type="evidence" value="ECO:0007669"/>
    <property type="project" value="TreeGrafter"/>
</dbReference>
<protein>
    <recommendedName>
        <fullName evidence="1">Sey1/RHD3-like three-helix bundle domain-containing protein</fullName>
    </recommendedName>
</protein>
<dbReference type="EMBL" id="JABEZZ010000009">
    <property type="protein sequence ID" value="MBA0594961.1"/>
    <property type="molecule type" value="Genomic_DNA"/>
</dbReference>
<dbReference type="InterPro" id="IPR046758">
    <property type="entry name" value="Sey1/RHD3-like_3HB"/>
</dbReference>
<dbReference type="Proteomes" id="UP000593578">
    <property type="component" value="Unassembled WGS sequence"/>
</dbReference>
<reference evidence="2 3" key="1">
    <citation type="journal article" date="2019" name="Genome Biol. Evol.">
        <title>Insights into the evolution of the New World diploid cottons (Gossypium, subgenus Houzingenia) based on genome sequencing.</title>
        <authorList>
            <person name="Grover C.E."/>
            <person name="Arick M.A. 2nd"/>
            <person name="Thrash A."/>
            <person name="Conover J.L."/>
            <person name="Sanders W.S."/>
            <person name="Peterson D.G."/>
            <person name="Frelichowski J.E."/>
            <person name="Scheffler J.A."/>
            <person name="Scheffler B.E."/>
            <person name="Wendel J.F."/>
        </authorList>
    </citation>
    <scope>NUCLEOTIDE SEQUENCE [LARGE SCALE GENOMIC DNA]</scope>
    <source>
        <strain evidence="2">8</strain>
        <tissue evidence="2">Leaf</tissue>
    </source>
</reference>
<dbReference type="PANTHER" id="PTHR45923">
    <property type="entry name" value="PROTEIN SEY1"/>
    <property type="match status" value="1"/>
</dbReference>
<organism evidence="2 3">
    <name type="scientific">Gossypium raimondii</name>
    <name type="common">Peruvian cotton</name>
    <name type="synonym">Gossypium klotzschianum subsp. raimondii</name>
    <dbReference type="NCBI Taxonomy" id="29730"/>
    <lineage>
        <taxon>Eukaryota</taxon>
        <taxon>Viridiplantae</taxon>
        <taxon>Streptophyta</taxon>
        <taxon>Embryophyta</taxon>
        <taxon>Tracheophyta</taxon>
        <taxon>Spermatophyta</taxon>
        <taxon>Magnoliopsida</taxon>
        <taxon>eudicotyledons</taxon>
        <taxon>Gunneridae</taxon>
        <taxon>Pentapetalae</taxon>
        <taxon>rosids</taxon>
        <taxon>malvids</taxon>
        <taxon>Malvales</taxon>
        <taxon>Malvaceae</taxon>
        <taxon>Malvoideae</taxon>
        <taxon>Gossypium</taxon>
    </lineage>
</organism>
<comment type="caution">
    <text evidence="2">The sequence shown here is derived from an EMBL/GenBank/DDBJ whole genome shotgun (WGS) entry which is preliminary data.</text>
</comment>
<name>A0A7J8Q093_GOSRA</name>
<dbReference type="AlphaFoldDB" id="A0A7J8Q093"/>
<dbReference type="PANTHER" id="PTHR45923:SF2">
    <property type="entry name" value="PROTEIN SEY1"/>
    <property type="match status" value="1"/>
</dbReference>
<proteinExistence type="predicted"/>
<sequence>GPVEALLDGANNETWPSIKKLLQRETVSAVSGLSSALSGFEMDAKDKEKMLTSLQDYARGVVEAKAREEAGRVLIRMKDRFSTLFSHDSDSMPRVWTGKEDIRAITKTARSASLKLLSVMAAIRLDDDVDNIENTLTSALVDAKSNAAVADKSITTFDPLASSSWEQVPPAKTLITPVQCKSLWRQFRGSQQA</sequence>
<evidence type="ECO:0000259" key="1">
    <source>
        <dbReference type="Pfam" id="PF20428"/>
    </source>
</evidence>
<evidence type="ECO:0000313" key="2">
    <source>
        <dbReference type="EMBL" id="MBA0594961.1"/>
    </source>
</evidence>
<evidence type="ECO:0000313" key="3">
    <source>
        <dbReference type="Proteomes" id="UP000593578"/>
    </source>
</evidence>
<dbReference type="GO" id="GO:0005783">
    <property type="term" value="C:endoplasmic reticulum"/>
    <property type="evidence" value="ECO:0007669"/>
    <property type="project" value="TreeGrafter"/>
</dbReference>
<accession>A0A7J8Q093</accession>
<feature type="non-terminal residue" evidence="2">
    <location>
        <position position="193"/>
    </location>
</feature>
<dbReference type="Pfam" id="PF20428">
    <property type="entry name" value="Sey1_3HB"/>
    <property type="match status" value="1"/>
</dbReference>
<feature type="domain" description="Sey1/RHD3-like three-helix bundle" evidence="1">
    <location>
        <begin position="2"/>
        <end position="190"/>
    </location>
</feature>
<dbReference type="GO" id="GO:0003924">
    <property type="term" value="F:GTPase activity"/>
    <property type="evidence" value="ECO:0007669"/>
    <property type="project" value="TreeGrafter"/>
</dbReference>
<dbReference type="InterPro" id="IPR008803">
    <property type="entry name" value="RHD3/Sey1"/>
</dbReference>
<gene>
    <name evidence="2" type="ORF">Gorai_011843</name>
</gene>